<feature type="non-terminal residue" evidence="1">
    <location>
        <position position="1"/>
    </location>
</feature>
<reference evidence="1 2" key="1">
    <citation type="submission" date="2024-04" db="EMBL/GenBank/DDBJ databases">
        <title>Symmetric and asymmetric DNA N6-adenine methylation regulates different biological responses in Mucorales.</title>
        <authorList>
            <consortium name="Lawrence Berkeley National Laboratory"/>
            <person name="Lax C."/>
            <person name="Mondo S.J."/>
            <person name="Osorio-Concepcion M."/>
            <person name="Muszewska A."/>
            <person name="Corrochano-Luque M."/>
            <person name="Gutierrez G."/>
            <person name="Riley R."/>
            <person name="Lipzen A."/>
            <person name="Guo J."/>
            <person name="Hundley H."/>
            <person name="Amirebrahimi M."/>
            <person name="Ng V."/>
            <person name="Lorenzo-Gutierrez D."/>
            <person name="Binder U."/>
            <person name="Yang J."/>
            <person name="Song Y."/>
            <person name="Canovas D."/>
            <person name="Navarro E."/>
            <person name="Freitag M."/>
            <person name="Gabaldon T."/>
            <person name="Grigoriev I.V."/>
            <person name="Corrochano L.M."/>
            <person name="Nicolas F.E."/>
            <person name="Garre V."/>
        </authorList>
    </citation>
    <scope>NUCLEOTIDE SEQUENCE [LARGE SCALE GENOMIC DNA]</scope>
    <source>
        <strain evidence="1 2">L51</strain>
    </source>
</reference>
<gene>
    <name evidence="1" type="ORF">J3Q64DRAFT_1648518</name>
</gene>
<dbReference type="EMBL" id="JBCLYO010000037">
    <property type="protein sequence ID" value="KAL0075289.1"/>
    <property type="molecule type" value="Genomic_DNA"/>
</dbReference>
<evidence type="ECO:0000313" key="1">
    <source>
        <dbReference type="EMBL" id="KAL0075289.1"/>
    </source>
</evidence>
<sequence>INSMEVYWRILDVESYPKPRNLLARLSSLPSIHGTEHSGIWAKTFYQANKNHTSCKLLIAMNTFNSLVTSSTCIDINTQPGCGHNTHHFMLKVTAENSRILLDKKSFDEALRIADKPEAKNIDPYYEIGQLRQIRTKFDALLTYSASRASLLFRYRLWLWK</sequence>
<protein>
    <submittedName>
        <fullName evidence="1">Uncharacterized protein</fullName>
    </submittedName>
</protein>
<proteinExistence type="predicted"/>
<name>A0ABR3AI99_PHYBL</name>
<evidence type="ECO:0000313" key="2">
    <source>
        <dbReference type="Proteomes" id="UP001448207"/>
    </source>
</evidence>
<keyword evidence="2" id="KW-1185">Reference proteome</keyword>
<comment type="caution">
    <text evidence="1">The sequence shown here is derived from an EMBL/GenBank/DDBJ whole genome shotgun (WGS) entry which is preliminary data.</text>
</comment>
<organism evidence="1 2">
    <name type="scientific">Phycomyces blakesleeanus</name>
    <dbReference type="NCBI Taxonomy" id="4837"/>
    <lineage>
        <taxon>Eukaryota</taxon>
        <taxon>Fungi</taxon>
        <taxon>Fungi incertae sedis</taxon>
        <taxon>Mucoromycota</taxon>
        <taxon>Mucoromycotina</taxon>
        <taxon>Mucoromycetes</taxon>
        <taxon>Mucorales</taxon>
        <taxon>Phycomycetaceae</taxon>
        <taxon>Phycomyces</taxon>
    </lineage>
</organism>
<accession>A0ABR3AI99</accession>
<dbReference type="Proteomes" id="UP001448207">
    <property type="component" value="Unassembled WGS sequence"/>
</dbReference>